<evidence type="ECO:0000256" key="1">
    <source>
        <dbReference type="ARBA" id="ARBA00007074"/>
    </source>
</evidence>
<accession>A0A2W5UJG3</accession>
<dbReference type="Gene3D" id="3.90.1720.10">
    <property type="entry name" value="endopeptidase domain like (from Nostoc punctiforme)"/>
    <property type="match status" value="1"/>
</dbReference>
<dbReference type="PROSITE" id="PS51935">
    <property type="entry name" value="NLPC_P60"/>
    <property type="match status" value="1"/>
</dbReference>
<dbReference type="SUPFAM" id="SSF54001">
    <property type="entry name" value="Cysteine proteinases"/>
    <property type="match status" value="1"/>
</dbReference>
<comment type="similarity">
    <text evidence="1">Belongs to the peptidase C40 family.</text>
</comment>
<dbReference type="EMBL" id="QFQS01000002">
    <property type="protein sequence ID" value="PZQ98080.1"/>
    <property type="molecule type" value="Genomic_DNA"/>
</dbReference>
<dbReference type="InterPro" id="IPR051794">
    <property type="entry name" value="PG_Endopeptidase_C40"/>
</dbReference>
<dbReference type="Proteomes" id="UP000248975">
    <property type="component" value="Unassembled WGS sequence"/>
</dbReference>
<dbReference type="InterPro" id="IPR041382">
    <property type="entry name" value="SH3_16"/>
</dbReference>
<reference evidence="6 7" key="1">
    <citation type="submission" date="2017-08" db="EMBL/GenBank/DDBJ databases">
        <title>Infants hospitalized years apart are colonized by the same room-sourced microbial strains.</title>
        <authorList>
            <person name="Brooks B."/>
            <person name="Olm M.R."/>
            <person name="Firek B.A."/>
            <person name="Baker R."/>
            <person name="Thomas B.C."/>
            <person name="Morowitz M.J."/>
            <person name="Banfield J.F."/>
        </authorList>
    </citation>
    <scope>NUCLEOTIDE SEQUENCE [LARGE SCALE GENOMIC DNA]</scope>
    <source>
        <strain evidence="6">S2_003_000_R2_11</strain>
    </source>
</reference>
<dbReference type="GO" id="GO:0006508">
    <property type="term" value="P:proteolysis"/>
    <property type="evidence" value="ECO:0007669"/>
    <property type="project" value="UniProtKB-KW"/>
</dbReference>
<keyword evidence="4" id="KW-0788">Thiol protease</keyword>
<name>A0A2W5UJG3_CERSP</name>
<dbReference type="AlphaFoldDB" id="A0A2W5UJG3"/>
<protein>
    <submittedName>
        <fullName evidence="6">NLP/P60 hydrolase</fullName>
    </submittedName>
</protein>
<proteinExistence type="inferred from homology"/>
<evidence type="ECO:0000313" key="6">
    <source>
        <dbReference type="EMBL" id="PZQ98080.1"/>
    </source>
</evidence>
<evidence type="ECO:0000259" key="5">
    <source>
        <dbReference type="PROSITE" id="PS51935"/>
    </source>
</evidence>
<organism evidence="6 7">
    <name type="scientific">Cereibacter sphaeroides</name>
    <name type="common">Rhodobacter sphaeroides</name>
    <dbReference type="NCBI Taxonomy" id="1063"/>
    <lineage>
        <taxon>Bacteria</taxon>
        <taxon>Pseudomonadati</taxon>
        <taxon>Pseudomonadota</taxon>
        <taxon>Alphaproteobacteria</taxon>
        <taxon>Rhodobacterales</taxon>
        <taxon>Paracoccaceae</taxon>
        <taxon>Cereibacter</taxon>
    </lineage>
</organism>
<comment type="caution">
    <text evidence="6">The sequence shown here is derived from an EMBL/GenBank/DDBJ whole genome shotgun (WGS) entry which is preliminary data.</text>
</comment>
<evidence type="ECO:0000256" key="4">
    <source>
        <dbReference type="ARBA" id="ARBA00022807"/>
    </source>
</evidence>
<dbReference type="Pfam" id="PF00877">
    <property type="entry name" value="NLPC_P60"/>
    <property type="match status" value="1"/>
</dbReference>
<dbReference type="GO" id="GO:0008234">
    <property type="term" value="F:cysteine-type peptidase activity"/>
    <property type="evidence" value="ECO:0007669"/>
    <property type="project" value="UniProtKB-KW"/>
</dbReference>
<evidence type="ECO:0000256" key="2">
    <source>
        <dbReference type="ARBA" id="ARBA00022670"/>
    </source>
</evidence>
<dbReference type="Pfam" id="PF18348">
    <property type="entry name" value="SH3_16"/>
    <property type="match status" value="1"/>
</dbReference>
<dbReference type="PANTHER" id="PTHR47359:SF3">
    <property type="entry name" value="NLP_P60 DOMAIN-CONTAINING PROTEIN-RELATED"/>
    <property type="match status" value="1"/>
</dbReference>
<keyword evidence="2" id="KW-0645">Protease</keyword>
<dbReference type="InterPro" id="IPR038765">
    <property type="entry name" value="Papain-like_cys_pep_sf"/>
</dbReference>
<gene>
    <name evidence="6" type="ORF">DI533_12010</name>
</gene>
<sequence length="272" mass="29290">MDRRTTPSNGRVALESLRGKVTADRFVAGEPARVVLPLIDLCTSPGGDRDRQLVFGDSVTVIDRQDGWAFLQSSKDGYCGYTPELALADAQEATHWLSAPSSHLYPEPRVQAHELTVLTLGSQLRVLALGERFAETTDGFVPVGHLRSLDDRMDDPVAAAELFLGAPYLWGGNSRVGIDCSGLVQAALLACGIACPGDSDLQAKSVGSELPPDAELRRGDLLFWKGHVAMVADEKRIIHATGHVMAVAYEPIDAAINRIAATSQPVLTRRRP</sequence>
<feature type="domain" description="NlpC/P60" evidence="5">
    <location>
        <begin position="150"/>
        <end position="272"/>
    </location>
</feature>
<keyword evidence="3 6" id="KW-0378">Hydrolase</keyword>
<dbReference type="PANTHER" id="PTHR47359">
    <property type="entry name" value="PEPTIDOGLYCAN DL-ENDOPEPTIDASE CWLO"/>
    <property type="match status" value="1"/>
</dbReference>
<evidence type="ECO:0000313" key="7">
    <source>
        <dbReference type="Proteomes" id="UP000248975"/>
    </source>
</evidence>
<dbReference type="InterPro" id="IPR000064">
    <property type="entry name" value="NLP_P60_dom"/>
</dbReference>
<evidence type="ECO:0000256" key="3">
    <source>
        <dbReference type="ARBA" id="ARBA00022801"/>
    </source>
</evidence>